<organism evidence="1">
    <name type="scientific">Arundo donax</name>
    <name type="common">Giant reed</name>
    <name type="synonym">Donax arundinaceus</name>
    <dbReference type="NCBI Taxonomy" id="35708"/>
    <lineage>
        <taxon>Eukaryota</taxon>
        <taxon>Viridiplantae</taxon>
        <taxon>Streptophyta</taxon>
        <taxon>Embryophyta</taxon>
        <taxon>Tracheophyta</taxon>
        <taxon>Spermatophyta</taxon>
        <taxon>Magnoliopsida</taxon>
        <taxon>Liliopsida</taxon>
        <taxon>Poales</taxon>
        <taxon>Poaceae</taxon>
        <taxon>PACMAD clade</taxon>
        <taxon>Arundinoideae</taxon>
        <taxon>Arundineae</taxon>
        <taxon>Arundo</taxon>
    </lineage>
</organism>
<name>A0A0A9FF02_ARUDO</name>
<sequence length="15" mass="1629">MVFGITLNGLSNYLS</sequence>
<protein>
    <submittedName>
        <fullName evidence="1">Uncharacterized protein</fullName>
    </submittedName>
</protein>
<reference evidence="1" key="2">
    <citation type="journal article" date="2015" name="Data Brief">
        <title>Shoot transcriptome of the giant reed, Arundo donax.</title>
        <authorList>
            <person name="Barrero R.A."/>
            <person name="Guerrero F.D."/>
            <person name="Moolhuijzen P."/>
            <person name="Goolsby J.A."/>
            <person name="Tidwell J."/>
            <person name="Bellgard S.E."/>
            <person name="Bellgard M.I."/>
        </authorList>
    </citation>
    <scope>NUCLEOTIDE SEQUENCE</scope>
    <source>
        <tissue evidence="1">Shoot tissue taken approximately 20 cm above the soil surface</tissue>
    </source>
</reference>
<evidence type="ECO:0000313" key="1">
    <source>
        <dbReference type="EMBL" id="JAE08686.1"/>
    </source>
</evidence>
<reference evidence="1" key="1">
    <citation type="submission" date="2014-09" db="EMBL/GenBank/DDBJ databases">
        <authorList>
            <person name="Magalhaes I.L.F."/>
            <person name="Oliveira U."/>
            <person name="Santos F.R."/>
            <person name="Vidigal T.H.D.A."/>
            <person name="Brescovit A.D."/>
            <person name="Santos A.J."/>
        </authorList>
    </citation>
    <scope>NUCLEOTIDE SEQUENCE</scope>
    <source>
        <tissue evidence="1">Shoot tissue taken approximately 20 cm above the soil surface</tissue>
    </source>
</reference>
<dbReference type="EMBL" id="GBRH01189210">
    <property type="protein sequence ID" value="JAE08686.1"/>
    <property type="molecule type" value="Transcribed_RNA"/>
</dbReference>
<proteinExistence type="predicted"/>
<accession>A0A0A9FF02</accession>